<dbReference type="InterPro" id="IPR039421">
    <property type="entry name" value="Type_1_exporter"/>
</dbReference>
<evidence type="ECO:0000259" key="11">
    <source>
        <dbReference type="PROSITE" id="PS50929"/>
    </source>
</evidence>
<feature type="transmembrane region" description="Helical" evidence="9">
    <location>
        <begin position="352"/>
        <end position="375"/>
    </location>
</feature>
<dbReference type="OrthoDB" id="9762778at2"/>
<keyword evidence="5" id="KW-0547">Nucleotide-binding</keyword>
<keyword evidence="4 9" id="KW-0812">Transmembrane</keyword>
<dbReference type="PROSITE" id="PS00211">
    <property type="entry name" value="ABC_TRANSPORTER_1"/>
    <property type="match status" value="1"/>
</dbReference>
<evidence type="ECO:0000256" key="9">
    <source>
        <dbReference type="SAM" id="Phobius"/>
    </source>
</evidence>
<evidence type="ECO:0000256" key="3">
    <source>
        <dbReference type="ARBA" id="ARBA00022475"/>
    </source>
</evidence>
<keyword evidence="13" id="KW-1185">Reference proteome</keyword>
<dbReference type="PROSITE" id="PS50929">
    <property type="entry name" value="ABC_TM1F"/>
    <property type="match status" value="1"/>
</dbReference>
<dbReference type="InterPro" id="IPR027417">
    <property type="entry name" value="P-loop_NTPase"/>
</dbReference>
<dbReference type="Gene3D" id="1.20.1560.10">
    <property type="entry name" value="ABC transporter type 1, transmembrane domain"/>
    <property type="match status" value="1"/>
</dbReference>
<accession>A0A1T4V3Q4</accession>
<dbReference type="CDD" id="cd18548">
    <property type="entry name" value="ABC_6TM_Tm287_like"/>
    <property type="match status" value="1"/>
</dbReference>
<dbReference type="Proteomes" id="UP000190814">
    <property type="component" value="Unassembled WGS sequence"/>
</dbReference>
<evidence type="ECO:0000259" key="10">
    <source>
        <dbReference type="PROSITE" id="PS50893"/>
    </source>
</evidence>
<protein>
    <submittedName>
        <fullName evidence="12">ATP-binding cassette, subfamily B</fullName>
    </submittedName>
</protein>
<name>A0A1T4V3Q4_9FIRM</name>
<evidence type="ECO:0000256" key="2">
    <source>
        <dbReference type="ARBA" id="ARBA00022448"/>
    </source>
</evidence>
<dbReference type="SUPFAM" id="SSF90123">
    <property type="entry name" value="ABC transporter transmembrane region"/>
    <property type="match status" value="1"/>
</dbReference>
<evidence type="ECO:0000313" key="13">
    <source>
        <dbReference type="Proteomes" id="UP000190814"/>
    </source>
</evidence>
<feature type="domain" description="ABC transmembrane type-1" evidence="11">
    <location>
        <begin position="241"/>
        <end position="495"/>
    </location>
</feature>
<dbReference type="InterPro" id="IPR017871">
    <property type="entry name" value="ABC_transporter-like_CS"/>
</dbReference>
<evidence type="ECO:0000256" key="5">
    <source>
        <dbReference type="ARBA" id="ARBA00022741"/>
    </source>
</evidence>
<dbReference type="Gene3D" id="3.40.50.300">
    <property type="entry name" value="P-loop containing nucleotide triphosphate hydrolases"/>
    <property type="match status" value="1"/>
</dbReference>
<keyword evidence="2" id="KW-0813">Transport</keyword>
<dbReference type="SUPFAM" id="SSF52540">
    <property type="entry name" value="P-loop containing nucleoside triphosphate hydrolases"/>
    <property type="match status" value="1"/>
</dbReference>
<dbReference type="Pfam" id="PF00664">
    <property type="entry name" value="ABC_membrane"/>
    <property type="match status" value="1"/>
</dbReference>
<sequence length="781" mass="86821">MLKIFKQIAKYWPFVIIIFILLIAQAYGDLALPQYTSDIIDSGIQNKGVTHILPEKIESEEYEYAKLFMNKDEVESFEKAYEKDGDLYKRTENSKSELDKLDKDLVMPIIIDLQMEAMDIDTFKKILWSNEQTQAAFAANNIDEKTFMALSLDDINKALQMDLKSFEKEVEDADGNKSKKECIDMRPILAAMISSGNVTDEMNNETRNTFKKMSDTIGDSTLKSMGISWAIEREKEAGIDIDKKQKDYLLSSCFKMIAMALMIAVIVILVSYFAAIVGGRIGRDLREQVFAKVLSFSGCEMDKFSTASLITRNTNDIQQVQMVSTLFLRMLLYAPILGIGGVIKVYKTSSGMGWTIGLAVIVVLIIVGTLMITTLPKFKILQTRVDDVNLAARENLTGISVIRAFGREKKSEEKFDIANVNLTKTQLFVNRAMSIMMPAMMFTMYGINILIIWVASHKIDDGILQVGTMTAFMTYAIQIIMSFLMISIMSIMLPRAGVAAGRIDEVLKTDSSILNPENAKVVDEVKGVLEFKDVHFHYPHANEDVLDGISFVANPGQTTAIIGSTGCGKSTMVNLIPRLYDVTSGAITIDGIDVKDMNLKKLRDEIGFVPQKAVLFSGTIASNLRFGKRDATIEEITNAAEIAQATEFIDAKEDKYESSIAQGGSNVSGGQKQRLSIARAIAKNPKIYVFDDSFSALDMKTDVVLRRELAKKSKDSTVIIVAQRISTIMKADQILVLDDGKIVGKGTHSELLTNCEEYMEIAKSQLSEKEIEDSIKEGGNK</sequence>
<dbReference type="GO" id="GO:0005524">
    <property type="term" value="F:ATP binding"/>
    <property type="evidence" value="ECO:0007669"/>
    <property type="project" value="UniProtKB-KW"/>
</dbReference>
<dbReference type="EMBL" id="FUXZ01000002">
    <property type="protein sequence ID" value="SKA59575.1"/>
    <property type="molecule type" value="Genomic_DNA"/>
</dbReference>
<dbReference type="GO" id="GO:0005886">
    <property type="term" value="C:plasma membrane"/>
    <property type="evidence" value="ECO:0007669"/>
    <property type="project" value="UniProtKB-SubCell"/>
</dbReference>
<feature type="domain" description="ABC transporter" evidence="10">
    <location>
        <begin position="529"/>
        <end position="764"/>
    </location>
</feature>
<evidence type="ECO:0000256" key="8">
    <source>
        <dbReference type="ARBA" id="ARBA00023136"/>
    </source>
</evidence>
<keyword evidence="8 9" id="KW-0472">Membrane</keyword>
<gene>
    <name evidence="12" type="ORF">SAMN02745111_00025</name>
</gene>
<dbReference type="RefSeq" id="WP_078764926.1">
    <property type="nucleotide sequence ID" value="NZ_FUXZ01000002.1"/>
</dbReference>
<dbReference type="PROSITE" id="PS50893">
    <property type="entry name" value="ABC_TRANSPORTER_2"/>
    <property type="match status" value="1"/>
</dbReference>
<dbReference type="InterPro" id="IPR036640">
    <property type="entry name" value="ABC1_TM_sf"/>
</dbReference>
<dbReference type="GO" id="GO:0016887">
    <property type="term" value="F:ATP hydrolysis activity"/>
    <property type="evidence" value="ECO:0007669"/>
    <property type="project" value="InterPro"/>
</dbReference>
<feature type="transmembrane region" description="Helical" evidence="9">
    <location>
        <begin position="475"/>
        <end position="493"/>
    </location>
</feature>
<evidence type="ECO:0000256" key="7">
    <source>
        <dbReference type="ARBA" id="ARBA00022989"/>
    </source>
</evidence>
<keyword evidence="6 12" id="KW-0067">ATP-binding</keyword>
<organism evidence="12 13">
    <name type="scientific">Eubacterium uniforme</name>
    <dbReference type="NCBI Taxonomy" id="39495"/>
    <lineage>
        <taxon>Bacteria</taxon>
        <taxon>Bacillati</taxon>
        <taxon>Bacillota</taxon>
        <taxon>Clostridia</taxon>
        <taxon>Eubacteriales</taxon>
        <taxon>Eubacteriaceae</taxon>
        <taxon>Eubacterium</taxon>
    </lineage>
</organism>
<proteinExistence type="predicted"/>
<dbReference type="STRING" id="39495.SAMN02745111_00025"/>
<evidence type="ECO:0000256" key="4">
    <source>
        <dbReference type="ARBA" id="ARBA00022692"/>
    </source>
</evidence>
<dbReference type="PANTHER" id="PTHR43394:SF1">
    <property type="entry name" value="ATP-BINDING CASSETTE SUB-FAMILY B MEMBER 10, MITOCHONDRIAL"/>
    <property type="match status" value="1"/>
</dbReference>
<evidence type="ECO:0000313" key="12">
    <source>
        <dbReference type="EMBL" id="SKA59575.1"/>
    </source>
</evidence>
<keyword evidence="3" id="KW-1003">Cell membrane</keyword>
<dbReference type="GO" id="GO:0015421">
    <property type="term" value="F:ABC-type oligopeptide transporter activity"/>
    <property type="evidence" value="ECO:0007669"/>
    <property type="project" value="TreeGrafter"/>
</dbReference>
<feature type="transmembrane region" description="Helical" evidence="9">
    <location>
        <begin position="435"/>
        <end position="455"/>
    </location>
</feature>
<reference evidence="12 13" key="1">
    <citation type="submission" date="2017-02" db="EMBL/GenBank/DDBJ databases">
        <authorList>
            <person name="Peterson S.W."/>
        </authorList>
    </citation>
    <scope>NUCLEOTIDE SEQUENCE [LARGE SCALE GENOMIC DNA]</scope>
    <source>
        <strain evidence="12 13">ATCC 35992</strain>
    </source>
</reference>
<dbReference type="InterPro" id="IPR011527">
    <property type="entry name" value="ABC1_TM_dom"/>
</dbReference>
<dbReference type="FunFam" id="3.40.50.300:FF:000221">
    <property type="entry name" value="Multidrug ABC transporter ATP-binding protein"/>
    <property type="match status" value="1"/>
</dbReference>
<evidence type="ECO:0000256" key="6">
    <source>
        <dbReference type="ARBA" id="ARBA00022840"/>
    </source>
</evidence>
<feature type="transmembrane region" description="Helical" evidence="9">
    <location>
        <begin position="326"/>
        <end position="346"/>
    </location>
</feature>
<evidence type="ECO:0000256" key="1">
    <source>
        <dbReference type="ARBA" id="ARBA00004651"/>
    </source>
</evidence>
<dbReference type="InterPro" id="IPR003593">
    <property type="entry name" value="AAA+_ATPase"/>
</dbReference>
<comment type="subcellular location">
    <subcellularLocation>
        <location evidence="1">Cell membrane</location>
        <topology evidence="1">Multi-pass membrane protein</topology>
    </subcellularLocation>
</comment>
<dbReference type="SMART" id="SM00382">
    <property type="entry name" value="AAA"/>
    <property type="match status" value="1"/>
</dbReference>
<dbReference type="AlphaFoldDB" id="A0A1T4V3Q4"/>
<dbReference type="PANTHER" id="PTHR43394">
    <property type="entry name" value="ATP-DEPENDENT PERMEASE MDL1, MITOCHONDRIAL"/>
    <property type="match status" value="1"/>
</dbReference>
<dbReference type="Pfam" id="PF00005">
    <property type="entry name" value="ABC_tran"/>
    <property type="match status" value="1"/>
</dbReference>
<keyword evidence="7 9" id="KW-1133">Transmembrane helix</keyword>
<feature type="transmembrane region" description="Helical" evidence="9">
    <location>
        <begin position="256"/>
        <end position="277"/>
    </location>
</feature>
<dbReference type="InterPro" id="IPR003439">
    <property type="entry name" value="ABC_transporter-like_ATP-bd"/>
</dbReference>